<dbReference type="AlphaFoldDB" id="A0AAC9HKV2"/>
<feature type="domain" description="HTH cro/C1-type" evidence="1">
    <location>
        <begin position="17"/>
        <end position="59"/>
    </location>
</feature>
<dbReference type="KEGG" id="ahm:TL08_01840"/>
<dbReference type="Pfam" id="PF19054">
    <property type="entry name" value="DUF5753"/>
    <property type="match status" value="1"/>
</dbReference>
<dbReference type="RefSeq" id="WP_084642418.1">
    <property type="nucleotide sequence ID" value="NZ_CP014859.1"/>
</dbReference>
<gene>
    <name evidence="2" type="ORF">TL08_01840</name>
</gene>
<dbReference type="InterPro" id="IPR043917">
    <property type="entry name" value="DUF5753"/>
</dbReference>
<evidence type="ECO:0000259" key="1">
    <source>
        <dbReference type="PROSITE" id="PS50943"/>
    </source>
</evidence>
<organism evidence="2 3">
    <name type="scientific">Actinoalloteichus hymeniacidonis</name>
    <dbReference type="NCBI Taxonomy" id="340345"/>
    <lineage>
        <taxon>Bacteria</taxon>
        <taxon>Bacillati</taxon>
        <taxon>Actinomycetota</taxon>
        <taxon>Actinomycetes</taxon>
        <taxon>Pseudonocardiales</taxon>
        <taxon>Pseudonocardiaceae</taxon>
        <taxon>Actinoalloteichus</taxon>
    </lineage>
</organism>
<keyword evidence="3" id="KW-1185">Reference proteome</keyword>
<reference evidence="3" key="1">
    <citation type="submission" date="2016-03" db="EMBL/GenBank/DDBJ databases">
        <title>Complete genome sequence of the type strain Actinoalloteichus hymeniacidonis DSM 45092.</title>
        <authorList>
            <person name="Schaffert L."/>
            <person name="Albersmeier A."/>
            <person name="Winkler A."/>
            <person name="Kalinowski J."/>
            <person name="Zotchev S."/>
            <person name="Ruckert C."/>
        </authorList>
    </citation>
    <scope>NUCLEOTIDE SEQUENCE [LARGE SCALE GENOMIC DNA]</scope>
    <source>
        <strain evidence="3">HPA177(T) (DSM 45092(T))</strain>
    </source>
</reference>
<evidence type="ECO:0000313" key="3">
    <source>
        <dbReference type="Proteomes" id="UP000095210"/>
    </source>
</evidence>
<dbReference type="CDD" id="cd00093">
    <property type="entry name" value="HTH_XRE"/>
    <property type="match status" value="1"/>
</dbReference>
<accession>A0AAC9HKV2</accession>
<dbReference type="Pfam" id="PF13560">
    <property type="entry name" value="HTH_31"/>
    <property type="match status" value="1"/>
</dbReference>
<dbReference type="SUPFAM" id="SSF47413">
    <property type="entry name" value="lambda repressor-like DNA-binding domains"/>
    <property type="match status" value="1"/>
</dbReference>
<dbReference type="InterPro" id="IPR010982">
    <property type="entry name" value="Lambda_DNA-bd_dom_sf"/>
</dbReference>
<sequence>MASTNKSPLVYALGEELKRLRLAKGLTVRAVGRLVGADHTLVSRTESGVRKVSPEEIARWLGAIGADNEDYDRILEMARDATRATWSEVNSPGLPTLLDTLIKYEQQATAITEVNPMLVPGLLQTRDYAMAVMSDGDLAADKILPRVMYRLGRQDVLHRKDGPHFTALIEESVLLRHIGGHCVMADQLDYLLEASSRKNVDVRVIPLSAGAHGGLAGAWVLLEFPVAPPIVHLEHVGSATFLHKRPHTQSFLNARSSLLDIALNGAESAEVITSYADQHRRNGDS</sequence>
<evidence type="ECO:0000313" key="2">
    <source>
        <dbReference type="EMBL" id="AOS61207.1"/>
    </source>
</evidence>
<dbReference type="InterPro" id="IPR001387">
    <property type="entry name" value="Cro/C1-type_HTH"/>
</dbReference>
<dbReference type="GO" id="GO:0003677">
    <property type="term" value="F:DNA binding"/>
    <property type="evidence" value="ECO:0007669"/>
    <property type="project" value="InterPro"/>
</dbReference>
<dbReference type="PROSITE" id="PS50943">
    <property type="entry name" value="HTH_CROC1"/>
    <property type="match status" value="1"/>
</dbReference>
<dbReference type="Gene3D" id="1.10.260.40">
    <property type="entry name" value="lambda repressor-like DNA-binding domains"/>
    <property type="match status" value="1"/>
</dbReference>
<dbReference type="Proteomes" id="UP000095210">
    <property type="component" value="Chromosome"/>
</dbReference>
<protein>
    <submittedName>
        <fullName evidence="2">DNA binding protein with helix-turn-helix domain</fullName>
    </submittedName>
</protein>
<proteinExistence type="predicted"/>
<dbReference type="EMBL" id="CP014859">
    <property type="protein sequence ID" value="AOS61207.1"/>
    <property type="molecule type" value="Genomic_DNA"/>
</dbReference>
<dbReference type="SMART" id="SM00530">
    <property type="entry name" value="HTH_XRE"/>
    <property type="match status" value="1"/>
</dbReference>
<name>A0AAC9HKV2_9PSEU</name>